<dbReference type="AlphaFoldDB" id="A0AAV2R8W9"/>
<gene>
    <name evidence="6" type="ORF">MNOR_LOCUS21030</name>
</gene>
<keyword evidence="4" id="KW-0732">Signal</keyword>
<dbReference type="GO" id="GO:0005576">
    <property type="term" value="C:extracellular region"/>
    <property type="evidence" value="ECO:0007669"/>
    <property type="project" value="UniProtKB-SubCell"/>
</dbReference>
<accession>A0AAV2R8W9</accession>
<name>A0AAV2R8W9_MEGNR</name>
<evidence type="ECO:0000256" key="2">
    <source>
        <dbReference type="ARBA" id="ARBA00006370"/>
    </source>
</evidence>
<sequence>MTWKTLHILAVVLCSVTATKYSDCGSLGSVSEFKLTGCEVPPCIVNRPPSGSSPSTYTVDITFTPGHDSSLLATGIIAGIGNIDVPWPGPDGCNCLLEDQCPIKEGKEYHYHAEFPVLATYPAIDVLITWTLEDENSNNQVCLQFPITLV</sequence>
<dbReference type="GO" id="GO:0032934">
    <property type="term" value="F:sterol binding"/>
    <property type="evidence" value="ECO:0007669"/>
    <property type="project" value="InterPro"/>
</dbReference>
<evidence type="ECO:0000256" key="4">
    <source>
        <dbReference type="SAM" id="SignalP"/>
    </source>
</evidence>
<evidence type="ECO:0000256" key="1">
    <source>
        <dbReference type="ARBA" id="ARBA00004613"/>
    </source>
</evidence>
<evidence type="ECO:0000313" key="6">
    <source>
        <dbReference type="EMBL" id="CAL4116705.1"/>
    </source>
</evidence>
<protein>
    <recommendedName>
        <fullName evidence="5">MD-2-related lipid-recognition domain-containing protein</fullName>
    </recommendedName>
</protein>
<evidence type="ECO:0000259" key="5">
    <source>
        <dbReference type="SMART" id="SM00737"/>
    </source>
</evidence>
<dbReference type="InterPro" id="IPR039670">
    <property type="entry name" value="NPC2-like"/>
</dbReference>
<dbReference type="EMBL" id="CAXKWB010016624">
    <property type="protein sequence ID" value="CAL4116705.1"/>
    <property type="molecule type" value="Genomic_DNA"/>
</dbReference>
<keyword evidence="3" id="KW-0964">Secreted</keyword>
<comment type="similarity">
    <text evidence="2">Belongs to the NPC2 family.</text>
</comment>
<keyword evidence="7" id="KW-1185">Reference proteome</keyword>
<dbReference type="Pfam" id="PF02221">
    <property type="entry name" value="E1_DerP2_DerF2"/>
    <property type="match status" value="1"/>
</dbReference>
<evidence type="ECO:0000256" key="3">
    <source>
        <dbReference type="ARBA" id="ARBA00022525"/>
    </source>
</evidence>
<feature type="domain" description="MD-2-related lipid-recognition" evidence="5">
    <location>
        <begin position="21"/>
        <end position="147"/>
    </location>
</feature>
<comment type="subcellular location">
    <subcellularLocation>
        <location evidence="1">Secreted</location>
    </subcellularLocation>
</comment>
<dbReference type="Gene3D" id="2.60.40.770">
    <property type="match status" value="1"/>
</dbReference>
<dbReference type="InterPro" id="IPR014756">
    <property type="entry name" value="Ig_E-set"/>
</dbReference>
<dbReference type="FunFam" id="2.60.40.770:FF:000001">
    <property type="entry name" value="NPC intracellular cholesterol transporter 2"/>
    <property type="match status" value="1"/>
</dbReference>
<proteinExistence type="inferred from homology"/>
<dbReference type="SUPFAM" id="SSF81296">
    <property type="entry name" value="E set domains"/>
    <property type="match status" value="1"/>
</dbReference>
<dbReference type="PANTHER" id="PTHR11306:SF68">
    <property type="entry name" value="NPC INTRACELLULAR CHOLESTEROL TRANSPORTER 2"/>
    <property type="match status" value="1"/>
</dbReference>
<feature type="chain" id="PRO_5043842103" description="MD-2-related lipid-recognition domain-containing protein" evidence="4">
    <location>
        <begin position="19"/>
        <end position="150"/>
    </location>
</feature>
<dbReference type="InterPro" id="IPR003172">
    <property type="entry name" value="ML_dom"/>
</dbReference>
<comment type="caution">
    <text evidence="6">The sequence shown here is derived from an EMBL/GenBank/DDBJ whole genome shotgun (WGS) entry which is preliminary data.</text>
</comment>
<dbReference type="GO" id="GO:0015918">
    <property type="term" value="P:sterol transport"/>
    <property type="evidence" value="ECO:0007669"/>
    <property type="project" value="InterPro"/>
</dbReference>
<evidence type="ECO:0000313" key="7">
    <source>
        <dbReference type="Proteomes" id="UP001497623"/>
    </source>
</evidence>
<organism evidence="6 7">
    <name type="scientific">Meganyctiphanes norvegica</name>
    <name type="common">Northern krill</name>
    <name type="synonym">Thysanopoda norvegica</name>
    <dbReference type="NCBI Taxonomy" id="48144"/>
    <lineage>
        <taxon>Eukaryota</taxon>
        <taxon>Metazoa</taxon>
        <taxon>Ecdysozoa</taxon>
        <taxon>Arthropoda</taxon>
        <taxon>Crustacea</taxon>
        <taxon>Multicrustacea</taxon>
        <taxon>Malacostraca</taxon>
        <taxon>Eumalacostraca</taxon>
        <taxon>Eucarida</taxon>
        <taxon>Euphausiacea</taxon>
        <taxon>Euphausiidae</taxon>
        <taxon>Meganyctiphanes</taxon>
    </lineage>
</organism>
<dbReference type="SMART" id="SM00737">
    <property type="entry name" value="ML"/>
    <property type="match status" value="1"/>
</dbReference>
<dbReference type="Proteomes" id="UP001497623">
    <property type="component" value="Unassembled WGS sequence"/>
</dbReference>
<reference evidence="6 7" key="1">
    <citation type="submission" date="2024-05" db="EMBL/GenBank/DDBJ databases">
        <authorList>
            <person name="Wallberg A."/>
        </authorList>
    </citation>
    <scope>NUCLEOTIDE SEQUENCE [LARGE SCALE GENOMIC DNA]</scope>
</reference>
<feature type="signal peptide" evidence="4">
    <location>
        <begin position="1"/>
        <end position="18"/>
    </location>
</feature>
<dbReference type="PANTHER" id="PTHR11306">
    <property type="entry name" value="NIEMANN PICK TYPE C2 PROTEIN NPC2-RELATED"/>
    <property type="match status" value="1"/>
</dbReference>